<keyword evidence="5" id="KW-0521">NADP</keyword>
<evidence type="ECO:0000256" key="7">
    <source>
        <dbReference type="ARBA" id="ARBA00023002"/>
    </source>
</evidence>
<evidence type="ECO:0000259" key="13">
    <source>
        <dbReference type="SMART" id="SM00829"/>
    </source>
</evidence>
<evidence type="ECO:0000256" key="12">
    <source>
        <dbReference type="ARBA" id="ARBA00048843"/>
    </source>
</evidence>
<dbReference type="AlphaFoldDB" id="A0A1E3R008"/>
<organism evidence="14 15">
    <name type="scientific">Babjeviella inositovora NRRL Y-12698</name>
    <dbReference type="NCBI Taxonomy" id="984486"/>
    <lineage>
        <taxon>Eukaryota</taxon>
        <taxon>Fungi</taxon>
        <taxon>Dikarya</taxon>
        <taxon>Ascomycota</taxon>
        <taxon>Saccharomycotina</taxon>
        <taxon>Pichiomycetes</taxon>
        <taxon>Serinales incertae sedis</taxon>
        <taxon>Babjeviella</taxon>
    </lineage>
</organism>
<dbReference type="Proteomes" id="UP000094336">
    <property type="component" value="Unassembled WGS sequence"/>
</dbReference>
<keyword evidence="7" id="KW-0560">Oxidoreductase</keyword>
<keyword evidence="8" id="KW-0443">Lipid metabolism</keyword>
<evidence type="ECO:0000313" key="15">
    <source>
        <dbReference type="Proteomes" id="UP000094336"/>
    </source>
</evidence>
<dbReference type="InterPro" id="IPR051034">
    <property type="entry name" value="Mito_Enoyl-ACP_Reductase"/>
</dbReference>
<evidence type="ECO:0000256" key="9">
    <source>
        <dbReference type="ARBA" id="ARBA00023128"/>
    </source>
</evidence>
<keyword evidence="4" id="KW-0276">Fatty acid metabolism</keyword>
<comment type="similarity">
    <text evidence="2">Belongs to the zinc-containing alcohol dehydrogenase family. Quinone oxidoreductase subfamily.</text>
</comment>
<dbReference type="RefSeq" id="XP_018988472.1">
    <property type="nucleotide sequence ID" value="XM_019132339.1"/>
</dbReference>
<dbReference type="PANTHER" id="PTHR43981:SF2">
    <property type="entry name" value="ENOYL-[ACYL-CARRIER-PROTEIN] REDUCTASE, MITOCHONDRIAL"/>
    <property type="match status" value="1"/>
</dbReference>
<evidence type="ECO:0000256" key="3">
    <source>
        <dbReference type="ARBA" id="ARBA00022516"/>
    </source>
</evidence>
<dbReference type="SMART" id="SM00829">
    <property type="entry name" value="PKS_ER"/>
    <property type="match status" value="1"/>
</dbReference>
<name>A0A1E3R008_9ASCO</name>
<evidence type="ECO:0000256" key="5">
    <source>
        <dbReference type="ARBA" id="ARBA00022857"/>
    </source>
</evidence>
<dbReference type="STRING" id="984486.A0A1E3R008"/>
<comment type="subcellular location">
    <subcellularLocation>
        <location evidence="1">Mitochondrion</location>
    </subcellularLocation>
</comment>
<dbReference type="GeneID" id="30150192"/>
<dbReference type="EC" id="1.3.1.104" evidence="11"/>
<evidence type="ECO:0000256" key="2">
    <source>
        <dbReference type="ARBA" id="ARBA00010371"/>
    </source>
</evidence>
<dbReference type="InterPro" id="IPR013154">
    <property type="entry name" value="ADH-like_N"/>
</dbReference>
<dbReference type="SUPFAM" id="SSF50129">
    <property type="entry name" value="GroES-like"/>
    <property type="match status" value="1"/>
</dbReference>
<evidence type="ECO:0000256" key="10">
    <source>
        <dbReference type="ARBA" id="ARBA00023160"/>
    </source>
</evidence>
<dbReference type="InterPro" id="IPR020843">
    <property type="entry name" value="ER"/>
</dbReference>
<sequence length="356" mass="38691">MTSAKAIVYSEHGQVSDVLHTHSYTLADPQSNEVLILTVVAPVNPADILQVIGTYPARPEKNTKLGTAKPSAVGGNEGLFKVLKVGSAVKHFKTGDWCIPRVPGLGTWRSHILCDSHDVIPLPSFLSLDQAATIGVNPLTAYQLLTQFVYLKKGDWVIQNAGNSAVGKLVTQIARVKGINSISVVRNRDNLTELVEELTALGATKVITDEQNYDESFQATISEWVGDSKVRLALNCVSGKSASALVKKLSKGGFVVTYGLMDQSDLNINISITDYVFKQITSTGYWLTANIAANPQLKIDTLDEICKYYEKGLVVSPPFKKVLYKLAEDDAKGSTFLETMLRVVGDKSGKQALLFE</sequence>
<accession>A0A1E3R008</accession>
<protein>
    <recommendedName>
        <fullName evidence="11">enoyl-[acyl-carrier-protein] reductase</fullName>
        <ecNumber evidence="11">1.3.1.104</ecNumber>
    </recommendedName>
</protein>
<feature type="domain" description="Enoyl reductase (ER)" evidence="13">
    <location>
        <begin position="14"/>
        <end position="353"/>
    </location>
</feature>
<dbReference type="CDD" id="cd08290">
    <property type="entry name" value="ETR"/>
    <property type="match status" value="1"/>
</dbReference>
<keyword evidence="15" id="KW-1185">Reference proteome</keyword>
<proteinExistence type="inferred from homology"/>
<evidence type="ECO:0000256" key="6">
    <source>
        <dbReference type="ARBA" id="ARBA00022946"/>
    </source>
</evidence>
<dbReference type="Gene3D" id="3.90.180.10">
    <property type="entry name" value="Medium-chain alcohol dehydrogenases, catalytic domain"/>
    <property type="match status" value="1"/>
</dbReference>
<dbReference type="OrthoDB" id="7482721at2759"/>
<dbReference type="Pfam" id="PF00107">
    <property type="entry name" value="ADH_zinc_N"/>
    <property type="match status" value="1"/>
</dbReference>
<dbReference type="PANTHER" id="PTHR43981">
    <property type="entry name" value="ENOYL-[ACYL-CARRIER-PROTEIN] REDUCTASE, MITOCHONDRIAL"/>
    <property type="match status" value="1"/>
</dbReference>
<dbReference type="GO" id="GO:0005739">
    <property type="term" value="C:mitochondrion"/>
    <property type="evidence" value="ECO:0007669"/>
    <property type="project" value="UniProtKB-SubCell"/>
</dbReference>
<reference evidence="15" key="1">
    <citation type="submission" date="2016-05" db="EMBL/GenBank/DDBJ databases">
        <title>Comparative genomics of biotechnologically important yeasts.</title>
        <authorList>
            <consortium name="DOE Joint Genome Institute"/>
            <person name="Riley R."/>
            <person name="Haridas S."/>
            <person name="Wolfe K.H."/>
            <person name="Lopes M.R."/>
            <person name="Hittinger C.T."/>
            <person name="Goker M."/>
            <person name="Salamov A."/>
            <person name="Wisecaver J."/>
            <person name="Long T.M."/>
            <person name="Aerts A.L."/>
            <person name="Barry K."/>
            <person name="Choi C."/>
            <person name="Clum A."/>
            <person name="Coughlan A.Y."/>
            <person name="Deshpande S."/>
            <person name="Douglass A.P."/>
            <person name="Hanson S.J."/>
            <person name="Klenk H.-P."/>
            <person name="Labutti K."/>
            <person name="Lapidus A."/>
            <person name="Lindquist E."/>
            <person name="Lipzen A."/>
            <person name="Meier-Kolthoff J.P."/>
            <person name="Ohm R.A."/>
            <person name="Otillar R.P."/>
            <person name="Pangilinan J."/>
            <person name="Peng Y."/>
            <person name="Rokas A."/>
            <person name="Rosa C.A."/>
            <person name="Scheuner C."/>
            <person name="Sibirny A.A."/>
            <person name="Slot J.C."/>
            <person name="Stielow J.B."/>
            <person name="Sun H."/>
            <person name="Kurtzman C.P."/>
            <person name="Blackwell M."/>
            <person name="Grigoriev I.V."/>
            <person name="Jeffries T.W."/>
        </authorList>
    </citation>
    <scope>NUCLEOTIDE SEQUENCE [LARGE SCALE GENOMIC DNA]</scope>
    <source>
        <strain evidence="15">NRRL Y-12698</strain>
    </source>
</reference>
<dbReference type="EMBL" id="KV454426">
    <property type="protein sequence ID" value="ODQ83144.1"/>
    <property type="molecule type" value="Genomic_DNA"/>
</dbReference>
<gene>
    <name evidence="14" type="ORF">BABINDRAFT_6002</name>
</gene>
<evidence type="ECO:0000256" key="1">
    <source>
        <dbReference type="ARBA" id="ARBA00004173"/>
    </source>
</evidence>
<dbReference type="InterPro" id="IPR011032">
    <property type="entry name" value="GroES-like_sf"/>
</dbReference>
<dbReference type="Gene3D" id="3.40.50.720">
    <property type="entry name" value="NAD(P)-binding Rossmann-like Domain"/>
    <property type="match status" value="1"/>
</dbReference>
<dbReference type="GO" id="GO:0141148">
    <property type="term" value="F:enoyl-[acyl-carrier-protein] reductase (NADPH) activity"/>
    <property type="evidence" value="ECO:0007669"/>
    <property type="project" value="UniProtKB-EC"/>
</dbReference>
<dbReference type="GO" id="GO:0006633">
    <property type="term" value="P:fatty acid biosynthetic process"/>
    <property type="evidence" value="ECO:0007669"/>
    <property type="project" value="UniProtKB-KW"/>
</dbReference>
<keyword evidence="9" id="KW-0496">Mitochondrion</keyword>
<keyword evidence="10" id="KW-0275">Fatty acid biosynthesis</keyword>
<evidence type="ECO:0000256" key="11">
    <source>
        <dbReference type="ARBA" id="ARBA00038963"/>
    </source>
</evidence>
<evidence type="ECO:0000313" key="14">
    <source>
        <dbReference type="EMBL" id="ODQ83144.1"/>
    </source>
</evidence>
<dbReference type="InterPro" id="IPR036291">
    <property type="entry name" value="NAD(P)-bd_dom_sf"/>
</dbReference>
<keyword evidence="6" id="KW-0809">Transit peptide</keyword>
<evidence type="ECO:0000256" key="4">
    <source>
        <dbReference type="ARBA" id="ARBA00022832"/>
    </source>
</evidence>
<keyword evidence="3" id="KW-0444">Lipid biosynthesis</keyword>
<dbReference type="Pfam" id="PF08240">
    <property type="entry name" value="ADH_N"/>
    <property type="match status" value="1"/>
</dbReference>
<comment type="catalytic activity">
    <reaction evidence="12">
        <text>a 2,3-saturated acyl-[ACP] + NADP(+) = a (2E)-enoyl-[ACP] + NADPH + H(+)</text>
        <dbReference type="Rhea" id="RHEA:22564"/>
        <dbReference type="Rhea" id="RHEA-COMP:9925"/>
        <dbReference type="Rhea" id="RHEA-COMP:9926"/>
        <dbReference type="ChEBI" id="CHEBI:15378"/>
        <dbReference type="ChEBI" id="CHEBI:57783"/>
        <dbReference type="ChEBI" id="CHEBI:58349"/>
        <dbReference type="ChEBI" id="CHEBI:78784"/>
        <dbReference type="ChEBI" id="CHEBI:78785"/>
        <dbReference type="EC" id="1.3.1.104"/>
    </reaction>
</comment>
<dbReference type="SUPFAM" id="SSF51735">
    <property type="entry name" value="NAD(P)-binding Rossmann-fold domains"/>
    <property type="match status" value="1"/>
</dbReference>
<dbReference type="InterPro" id="IPR013149">
    <property type="entry name" value="ADH-like_C"/>
</dbReference>
<evidence type="ECO:0000256" key="8">
    <source>
        <dbReference type="ARBA" id="ARBA00023098"/>
    </source>
</evidence>